<name>A0A417Y221_9ACTN</name>
<evidence type="ECO:0000256" key="4">
    <source>
        <dbReference type="ARBA" id="ARBA00022679"/>
    </source>
</evidence>
<dbReference type="Gene3D" id="3.30.565.10">
    <property type="entry name" value="Histidine kinase-like ATPase, C-terminal domain"/>
    <property type="match status" value="1"/>
</dbReference>
<keyword evidence="4" id="KW-0808">Transferase</keyword>
<keyword evidence="7" id="KW-0067">ATP-binding</keyword>
<evidence type="ECO:0000313" key="11">
    <source>
        <dbReference type="EMBL" id="RHW26635.1"/>
    </source>
</evidence>
<evidence type="ECO:0000256" key="6">
    <source>
        <dbReference type="ARBA" id="ARBA00022777"/>
    </source>
</evidence>
<dbReference type="EMBL" id="QXGH01000016">
    <property type="protein sequence ID" value="RHW26635.1"/>
    <property type="molecule type" value="Genomic_DNA"/>
</dbReference>
<comment type="caution">
    <text evidence="11">The sequence shown here is derived from an EMBL/GenBank/DDBJ whole genome shotgun (WGS) entry which is preliminary data.</text>
</comment>
<dbReference type="InterPro" id="IPR003594">
    <property type="entry name" value="HATPase_dom"/>
</dbReference>
<dbReference type="PANTHER" id="PTHR24421">
    <property type="entry name" value="NITRATE/NITRITE SENSOR PROTEIN NARX-RELATED"/>
    <property type="match status" value="1"/>
</dbReference>
<dbReference type="CDD" id="cd16917">
    <property type="entry name" value="HATPase_UhpB-NarQ-NarX-like"/>
    <property type="match status" value="1"/>
</dbReference>
<dbReference type="OrthoDB" id="227596at2"/>
<reference evidence="11 12" key="1">
    <citation type="submission" date="2018-09" db="EMBL/GenBank/DDBJ databases">
        <title>Genome sequencing of Nocardioides immobilis CCTCC AB 2017083 for comparison to Nocardioides silvaticus.</title>
        <authorList>
            <person name="Li C."/>
            <person name="Wang G."/>
        </authorList>
    </citation>
    <scope>NUCLEOTIDE SEQUENCE [LARGE SCALE GENOMIC DNA]</scope>
    <source>
        <strain evidence="11 12">CCTCC AB 2017083</strain>
    </source>
</reference>
<keyword evidence="8" id="KW-0902">Two-component regulatory system</keyword>
<organism evidence="11 12">
    <name type="scientific">Nocardioides immobilis</name>
    <dbReference type="NCBI Taxonomy" id="2049295"/>
    <lineage>
        <taxon>Bacteria</taxon>
        <taxon>Bacillati</taxon>
        <taxon>Actinomycetota</taxon>
        <taxon>Actinomycetes</taxon>
        <taxon>Propionibacteriales</taxon>
        <taxon>Nocardioidaceae</taxon>
        <taxon>Nocardioides</taxon>
    </lineage>
</organism>
<evidence type="ECO:0000256" key="3">
    <source>
        <dbReference type="ARBA" id="ARBA00022553"/>
    </source>
</evidence>
<dbReference type="GO" id="GO:0046983">
    <property type="term" value="F:protein dimerization activity"/>
    <property type="evidence" value="ECO:0007669"/>
    <property type="project" value="InterPro"/>
</dbReference>
<dbReference type="InterPro" id="IPR011712">
    <property type="entry name" value="Sig_transdc_His_kin_sub3_dim/P"/>
</dbReference>
<dbReference type="GO" id="GO:0000155">
    <property type="term" value="F:phosphorelay sensor kinase activity"/>
    <property type="evidence" value="ECO:0007669"/>
    <property type="project" value="InterPro"/>
</dbReference>
<evidence type="ECO:0000256" key="7">
    <source>
        <dbReference type="ARBA" id="ARBA00022840"/>
    </source>
</evidence>
<dbReference type="RefSeq" id="WP_118925632.1">
    <property type="nucleotide sequence ID" value="NZ_QXGH01000016.1"/>
</dbReference>
<protein>
    <recommendedName>
        <fullName evidence="2">histidine kinase</fullName>
        <ecNumber evidence="2">2.7.13.3</ecNumber>
    </recommendedName>
</protein>
<evidence type="ECO:0000256" key="8">
    <source>
        <dbReference type="ARBA" id="ARBA00023012"/>
    </source>
</evidence>
<dbReference type="InterPro" id="IPR036890">
    <property type="entry name" value="HATPase_C_sf"/>
</dbReference>
<evidence type="ECO:0000256" key="1">
    <source>
        <dbReference type="ARBA" id="ARBA00000085"/>
    </source>
</evidence>
<keyword evidence="5" id="KW-0547">Nucleotide-binding</keyword>
<evidence type="ECO:0000256" key="2">
    <source>
        <dbReference type="ARBA" id="ARBA00012438"/>
    </source>
</evidence>
<dbReference type="InterPro" id="IPR050482">
    <property type="entry name" value="Sensor_HK_TwoCompSys"/>
</dbReference>
<dbReference type="AlphaFoldDB" id="A0A417Y221"/>
<evidence type="ECO:0000259" key="10">
    <source>
        <dbReference type="Pfam" id="PF07730"/>
    </source>
</evidence>
<keyword evidence="12" id="KW-1185">Reference proteome</keyword>
<evidence type="ECO:0000259" key="9">
    <source>
        <dbReference type="Pfam" id="PF02518"/>
    </source>
</evidence>
<feature type="domain" description="Signal transduction histidine kinase subgroup 3 dimerisation and phosphoacceptor" evidence="10">
    <location>
        <begin position="175"/>
        <end position="241"/>
    </location>
</feature>
<dbReference type="GO" id="GO:0005524">
    <property type="term" value="F:ATP binding"/>
    <property type="evidence" value="ECO:0007669"/>
    <property type="project" value="UniProtKB-KW"/>
</dbReference>
<dbReference type="EC" id="2.7.13.3" evidence="2"/>
<dbReference type="PANTHER" id="PTHR24421:SF10">
    <property type="entry name" value="NITRATE_NITRITE SENSOR PROTEIN NARQ"/>
    <property type="match status" value="1"/>
</dbReference>
<keyword evidence="3" id="KW-0597">Phosphoprotein</keyword>
<gene>
    <name evidence="11" type="ORF">D0Z08_12750</name>
</gene>
<sequence length="372" mass="39081">MTISRTSRVDAVLAAALLAAGQVDVWTTGGVDGRRAAAIAVLATAPLAWRSRAPITVVLVGVGALTLLTARGEDQFTVAQLLGLMLATYTVSALRPARTAALCVTAVVFAALTNSAAAGSRTPGDYVFPLILLGVPAAAGASLRQWRRRSEELRQLTEELLAEREAHAKLVVAAERGRIARDLHDSLAQSLSAVVLHAEAGEGALGRDDERVATSLARIQEVGRSSLAETRQILGALRQEDDAVGQPRLDQLDQLLQRYRAAGLSVALDATADRTPVSSAVEAAAYRIVQESLTNVLRHSSCRQASVMVRGGDGLEIEVCDAGPGAYDDGGPAGFGLLGMRERAELLGGELVAGPHGSGWRVRARLPREVGR</sequence>
<accession>A0A417Y221</accession>
<evidence type="ECO:0000313" key="12">
    <source>
        <dbReference type="Proteomes" id="UP000283644"/>
    </source>
</evidence>
<dbReference type="Proteomes" id="UP000283644">
    <property type="component" value="Unassembled WGS sequence"/>
</dbReference>
<dbReference type="Gene3D" id="1.20.5.1930">
    <property type="match status" value="1"/>
</dbReference>
<feature type="domain" description="Histidine kinase/HSP90-like ATPase" evidence="9">
    <location>
        <begin position="282"/>
        <end position="369"/>
    </location>
</feature>
<proteinExistence type="predicted"/>
<keyword evidence="6 11" id="KW-0418">Kinase</keyword>
<comment type="catalytic activity">
    <reaction evidence="1">
        <text>ATP + protein L-histidine = ADP + protein N-phospho-L-histidine.</text>
        <dbReference type="EC" id="2.7.13.3"/>
    </reaction>
</comment>
<dbReference type="Pfam" id="PF07730">
    <property type="entry name" value="HisKA_3"/>
    <property type="match status" value="1"/>
</dbReference>
<evidence type="ECO:0000256" key="5">
    <source>
        <dbReference type="ARBA" id="ARBA00022741"/>
    </source>
</evidence>
<dbReference type="Pfam" id="PF02518">
    <property type="entry name" value="HATPase_c"/>
    <property type="match status" value="1"/>
</dbReference>
<dbReference type="SUPFAM" id="SSF55874">
    <property type="entry name" value="ATPase domain of HSP90 chaperone/DNA topoisomerase II/histidine kinase"/>
    <property type="match status" value="1"/>
</dbReference>
<dbReference type="GO" id="GO:0016020">
    <property type="term" value="C:membrane"/>
    <property type="evidence" value="ECO:0007669"/>
    <property type="project" value="InterPro"/>
</dbReference>